<gene>
    <name evidence="7" type="ORF">G7Y89_g3680</name>
</gene>
<comment type="cofactor">
    <cofactor evidence="1">
        <name>FAD</name>
        <dbReference type="ChEBI" id="CHEBI:57692"/>
    </cofactor>
</comment>
<evidence type="ECO:0000256" key="3">
    <source>
        <dbReference type="ARBA" id="ARBA00022827"/>
    </source>
</evidence>
<name>A0A8H4W5Q7_9HELO</name>
<dbReference type="PANTHER" id="PTHR47178:SF1">
    <property type="entry name" value="FAD-BINDING DOMAIN-CONTAINING PROTEIN-RELATED"/>
    <property type="match status" value="1"/>
</dbReference>
<feature type="domain" description="FAD-binding" evidence="6">
    <location>
        <begin position="305"/>
        <end position="365"/>
    </location>
</feature>
<dbReference type="OrthoDB" id="47494at2759"/>
<dbReference type="GO" id="GO:0004497">
    <property type="term" value="F:monooxygenase activity"/>
    <property type="evidence" value="ECO:0007669"/>
    <property type="project" value="UniProtKB-KW"/>
</dbReference>
<keyword evidence="3" id="KW-0274">FAD</keyword>
<dbReference type="Pfam" id="PF01494">
    <property type="entry name" value="FAD_binding_3"/>
    <property type="match status" value="1"/>
</dbReference>
<dbReference type="PANTHER" id="PTHR47178">
    <property type="entry name" value="MONOOXYGENASE, FAD-BINDING"/>
    <property type="match status" value="1"/>
</dbReference>
<evidence type="ECO:0000259" key="6">
    <source>
        <dbReference type="Pfam" id="PF01494"/>
    </source>
</evidence>
<accession>A0A8H4W5Q7</accession>
<dbReference type="Gene3D" id="3.50.50.60">
    <property type="entry name" value="FAD/NAD(P)-binding domain"/>
    <property type="match status" value="1"/>
</dbReference>
<keyword evidence="2" id="KW-0285">Flavoprotein</keyword>
<protein>
    <recommendedName>
        <fullName evidence="6">FAD-binding domain-containing protein</fullName>
    </recommendedName>
</protein>
<organism evidence="7 8">
    <name type="scientific">Cudoniella acicularis</name>
    <dbReference type="NCBI Taxonomy" id="354080"/>
    <lineage>
        <taxon>Eukaryota</taxon>
        <taxon>Fungi</taxon>
        <taxon>Dikarya</taxon>
        <taxon>Ascomycota</taxon>
        <taxon>Pezizomycotina</taxon>
        <taxon>Leotiomycetes</taxon>
        <taxon>Helotiales</taxon>
        <taxon>Tricladiaceae</taxon>
        <taxon>Cudoniella</taxon>
    </lineage>
</organism>
<evidence type="ECO:0000256" key="5">
    <source>
        <dbReference type="ARBA" id="ARBA00023033"/>
    </source>
</evidence>
<keyword evidence="8" id="KW-1185">Reference proteome</keyword>
<keyword evidence="5" id="KW-0503">Monooxygenase</keyword>
<evidence type="ECO:0000256" key="2">
    <source>
        <dbReference type="ARBA" id="ARBA00022630"/>
    </source>
</evidence>
<evidence type="ECO:0000256" key="4">
    <source>
        <dbReference type="ARBA" id="ARBA00023002"/>
    </source>
</evidence>
<dbReference type="PRINTS" id="PR00420">
    <property type="entry name" value="RNGMNOXGNASE"/>
</dbReference>
<dbReference type="Pfam" id="PF13450">
    <property type="entry name" value="NAD_binding_8"/>
    <property type="match status" value="1"/>
</dbReference>
<evidence type="ECO:0000313" key="8">
    <source>
        <dbReference type="Proteomes" id="UP000566819"/>
    </source>
</evidence>
<comment type="caution">
    <text evidence="7">The sequence shown here is derived from an EMBL/GenBank/DDBJ whole genome shotgun (WGS) entry which is preliminary data.</text>
</comment>
<dbReference type="InterPro" id="IPR036188">
    <property type="entry name" value="FAD/NAD-bd_sf"/>
</dbReference>
<dbReference type="AlphaFoldDB" id="A0A8H4W5Q7"/>
<dbReference type="EMBL" id="JAAMPI010000185">
    <property type="protein sequence ID" value="KAF4634436.1"/>
    <property type="molecule type" value="Genomic_DNA"/>
</dbReference>
<sequence length="399" mass="44512">MPLETAVIIIGAGVVGLVLAQALKKSGIAFEIYDRDEHIDARSHGWGITIHWALDALRECLPPKLFSQLKSIQVDPEVGRNDTGQFLFLNLANAEPVFRIPPSKRLRIHREKFRKLLLDGIDVKWNKSITGFSTNADGAVVEFQGGSIARGKLLIGADGANSKLRRMLCPNTGLLNQLPIRFLGVTVKMSPKAITPLRALDPLLFQGCHPDTGSYLWFAVLDNPEVNGSFEGDEYYSAQLNISWPVRSSADEVPASNKAKLQKMKDLADVFDERFRTVIQGIPEDTEVMEVKLADWLCLEWPNHGEKVTLIGDAAHAMTMYRGEAGNHGIMDALKLKDQLLRVREAEVSQKSAVDDYENEMRERTVWAVKMSRQACLDAHDFKSLNKNSAILARRAQKL</sequence>
<dbReference type="InterPro" id="IPR002938">
    <property type="entry name" value="FAD-bd"/>
</dbReference>
<keyword evidence="4" id="KW-0560">Oxidoreductase</keyword>
<dbReference type="GO" id="GO:0071949">
    <property type="term" value="F:FAD binding"/>
    <property type="evidence" value="ECO:0007669"/>
    <property type="project" value="InterPro"/>
</dbReference>
<dbReference type="SUPFAM" id="SSF51905">
    <property type="entry name" value="FAD/NAD(P)-binding domain"/>
    <property type="match status" value="1"/>
</dbReference>
<evidence type="ECO:0000256" key="1">
    <source>
        <dbReference type="ARBA" id="ARBA00001974"/>
    </source>
</evidence>
<evidence type="ECO:0000313" key="7">
    <source>
        <dbReference type="EMBL" id="KAF4634436.1"/>
    </source>
</evidence>
<reference evidence="7 8" key="1">
    <citation type="submission" date="2020-03" db="EMBL/GenBank/DDBJ databases">
        <title>Draft Genome Sequence of Cudoniella acicularis.</title>
        <authorList>
            <person name="Buettner E."/>
            <person name="Kellner H."/>
        </authorList>
    </citation>
    <scope>NUCLEOTIDE SEQUENCE [LARGE SCALE GENOMIC DNA]</scope>
    <source>
        <strain evidence="7 8">DSM 108380</strain>
    </source>
</reference>
<proteinExistence type="predicted"/>
<dbReference type="Proteomes" id="UP000566819">
    <property type="component" value="Unassembled WGS sequence"/>
</dbReference>